<evidence type="ECO:0000313" key="2">
    <source>
        <dbReference type="EMBL" id="GGJ80163.1"/>
    </source>
</evidence>
<keyword evidence="1" id="KW-0812">Transmembrane</keyword>
<feature type="transmembrane region" description="Helical" evidence="1">
    <location>
        <begin position="81"/>
        <end position="102"/>
    </location>
</feature>
<dbReference type="EMBL" id="BMQB01000001">
    <property type="protein sequence ID" value="GGJ80163.1"/>
    <property type="molecule type" value="Genomic_DNA"/>
</dbReference>
<dbReference type="Proteomes" id="UP000649739">
    <property type="component" value="Unassembled WGS sequence"/>
</dbReference>
<organism evidence="2 3">
    <name type="scientific">Pilimelia anulata</name>
    <dbReference type="NCBI Taxonomy" id="53371"/>
    <lineage>
        <taxon>Bacteria</taxon>
        <taxon>Bacillati</taxon>
        <taxon>Actinomycetota</taxon>
        <taxon>Actinomycetes</taxon>
        <taxon>Micromonosporales</taxon>
        <taxon>Micromonosporaceae</taxon>
        <taxon>Pilimelia</taxon>
    </lineage>
</organism>
<dbReference type="Pfam" id="PF19700">
    <property type="entry name" value="DUF6198"/>
    <property type="match status" value="1"/>
</dbReference>
<reference evidence="2" key="2">
    <citation type="submission" date="2020-09" db="EMBL/GenBank/DDBJ databases">
        <authorList>
            <person name="Sun Q."/>
            <person name="Ohkuma M."/>
        </authorList>
    </citation>
    <scope>NUCLEOTIDE SEQUENCE</scope>
    <source>
        <strain evidence="2">JCM 3090</strain>
    </source>
</reference>
<dbReference type="PANTHER" id="PTHR40078">
    <property type="entry name" value="INTEGRAL MEMBRANE PROTEIN-RELATED"/>
    <property type="match status" value="1"/>
</dbReference>
<feature type="transmembrane region" description="Helical" evidence="1">
    <location>
        <begin position="108"/>
        <end position="130"/>
    </location>
</feature>
<protein>
    <submittedName>
        <fullName evidence="2">Membrane protein</fullName>
    </submittedName>
</protein>
<evidence type="ECO:0000256" key="1">
    <source>
        <dbReference type="SAM" id="Phobius"/>
    </source>
</evidence>
<keyword evidence="1" id="KW-0472">Membrane</keyword>
<comment type="caution">
    <text evidence="2">The sequence shown here is derived from an EMBL/GenBank/DDBJ whole genome shotgun (WGS) entry which is preliminary data.</text>
</comment>
<sequence length="232" mass="24091">MNARSKLLADRFGRRFAQLQVGLVAYGVSMALMIESRLGLDPWDVFHQGVAEVTGLRFGVVVILTGVAVLLAWIPLRQRPGLGTVSNVVVIGLAVDAAVALLPTPDHLAVRAAFLVGGVLLNGLATGMYIGARLGPGPRDGLMTGYVALHPGRSIRLVRTAIEVSVLAVGWLLGGTVGVGTVVYALAIGPLAHRLIPLFTIPPRVPADAARPVEPALARTSTAEPRPGAASA</sequence>
<proteinExistence type="predicted"/>
<reference evidence="2" key="1">
    <citation type="journal article" date="2014" name="Int. J. Syst. Evol. Microbiol.">
        <title>Complete genome sequence of Corynebacterium casei LMG S-19264T (=DSM 44701T), isolated from a smear-ripened cheese.</title>
        <authorList>
            <consortium name="US DOE Joint Genome Institute (JGI-PGF)"/>
            <person name="Walter F."/>
            <person name="Albersmeier A."/>
            <person name="Kalinowski J."/>
            <person name="Ruckert C."/>
        </authorList>
    </citation>
    <scope>NUCLEOTIDE SEQUENCE</scope>
    <source>
        <strain evidence="2">JCM 3090</strain>
    </source>
</reference>
<dbReference type="PANTHER" id="PTHR40078:SF1">
    <property type="entry name" value="INTEGRAL MEMBRANE PROTEIN"/>
    <property type="match status" value="1"/>
</dbReference>
<accession>A0A8J3F8P4</accession>
<feature type="transmembrane region" description="Helical" evidence="1">
    <location>
        <begin position="164"/>
        <end position="187"/>
    </location>
</feature>
<dbReference type="RefSeq" id="WP_229783279.1">
    <property type="nucleotide sequence ID" value="NZ_BMQB01000001.1"/>
</dbReference>
<name>A0A8J3F8P4_9ACTN</name>
<keyword evidence="1" id="KW-1133">Transmembrane helix</keyword>
<feature type="transmembrane region" description="Helical" evidence="1">
    <location>
        <begin position="54"/>
        <end position="74"/>
    </location>
</feature>
<feature type="transmembrane region" description="Helical" evidence="1">
    <location>
        <begin position="12"/>
        <end position="34"/>
    </location>
</feature>
<evidence type="ECO:0000313" key="3">
    <source>
        <dbReference type="Proteomes" id="UP000649739"/>
    </source>
</evidence>
<keyword evidence="3" id="KW-1185">Reference proteome</keyword>
<dbReference type="AlphaFoldDB" id="A0A8J3F8P4"/>
<dbReference type="InterPro" id="IPR038750">
    <property type="entry name" value="YczE/YyaS-like"/>
</dbReference>
<gene>
    <name evidence="2" type="ORF">GCM10010123_07550</name>
</gene>